<comment type="caution">
    <text evidence="1">The sequence shown here is derived from an EMBL/GenBank/DDBJ whole genome shotgun (WGS) entry which is preliminary data.</text>
</comment>
<reference evidence="2 3" key="2">
    <citation type="submission" date="2024-07" db="EMBL/GenBank/DDBJ databases">
        <authorList>
            <person name="Akdeniz Z."/>
        </authorList>
    </citation>
    <scope>NUCLEOTIDE SEQUENCE [LARGE SCALE GENOMIC DNA]</scope>
</reference>
<keyword evidence="3" id="KW-1185">Reference proteome</keyword>
<dbReference type="EMBL" id="CAXDID020000468">
    <property type="protein sequence ID" value="CAL6094642.1"/>
    <property type="molecule type" value="Genomic_DNA"/>
</dbReference>
<proteinExistence type="predicted"/>
<evidence type="ECO:0000313" key="3">
    <source>
        <dbReference type="Proteomes" id="UP001642409"/>
    </source>
</evidence>
<protein>
    <submittedName>
        <fullName evidence="2">Hypothetical_protein</fullName>
    </submittedName>
</protein>
<organism evidence="1">
    <name type="scientific">Hexamita inflata</name>
    <dbReference type="NCBI Taxonomy" id="28002"/>
    <lineage>
        <taxon>Eukaryota</taxon>
        <taxon>Metamonada</taxon>
        <taxon>Diplomonadida</taxon>
        <taxon>Hexamitidae</taxon>
        <taxon>Hexamitinae</taxon>
        <taxon>Hexamita</taxon>
    </lineage>
</organism>
<dbReference type="EMBL" id="CATOUU010000748">
    <property type="protein sequence ID" value="CAI9945710.1"/>
    <property type="molecule type" value="Genomic_DNA"/>
</dbReference>
<accession>A0AA86Q3H7</accession>
<dbReference type="AlphaFoldDB" id="A0AA86Q3H7"/>
<gene>
    <name evidence="1" type="ORF">HINF_LOCUS33355</name>
    <name evidence="2" type="ORF">HINF_LOCUS67567</name>
</gene>
<dbReference type="Proteomes" id="UP001642409">
    <property type="component" value="Unassembled WGS sequence"/>
</dbReference>
<sequence length="151" mass="17971">MDIELLQHRITNLEQQLNQTNENVEVSLYITDKLFTEENGKNKPCSFFASQQSLMIKTNYTIITVPYKTIYNLNRKSQNKLLLMLQSSEIRLFSEDTEMIDAIQNYLQLKFSQILDDAPLQEIEENQQEQDQQQILIEKLWKIIKLQNERE</sequence>
<name>A0AA86Q3H7_9EUKA</name>
<evidence type="ECO:0000313" key="1">
    <source>
        <dbReference type="EMBL" id="CAI9945710.1"/>
    </source>
</evidence>
<reference evidence="1" key="1">
    <citation type="submission" date="2023-06" db="EMBL/GenBank/DDBJ databases">
        <authorList>
            <person name="Kurt Z."/>
        </authorList>
    </citation>
    <scope>NUCLEOTIDE SEQUENCE</scope>
</reference>
<evidence type="ECO:0000313" key="2">
    <source>
        <dbReference type="EMBL" id="CAL6094642.1"/>
    </source>
</evidence>